<name>A0A2U1JQV3_9FLAO</name>
<organism evidence="2 3">
    <name type="scientific">Flavobacterium psychrotolerans</name>
    <dbReference type="NCBI Taxonomy" id="2169410"/>
    <lineage>
        <taxon>Bacteria</taxon>
        <taxon>Pseudomonadati</taxon>
        <taxon>Bacteroidota</taxon>
        <taxon>Flavobacteriia</taxon>
        <taxon>Flavobacteriales</taxon>
        <taxon>Flavobacteriaceae</taxon>
        <taxon>Flavobacterium</taxon>
    </lineage>
</organism>
<dbReference type="InterPro" id="IPR012347">
    <property type="entry name" value="Ferritin-like"/>
</dbReference>
<dbReference type="OrthoDB" id="9795056at2"/>
<dbReference type="InterPro" id="IPR010287">
    <property type="entry name" value="DUF892_YciF-like"/>
</dbReference>
<evidence type="ECO:0000313" key="2">
    <source>
        <dbReference type="EMBL" id="PWA07354.1"/>
    </source>
</evidence>
<dbReference type="Gene3D" id="1.20.1260.10">
    <property type="match status" value="1"/>
</dbReference>
<dbReference type="EMBL" id="QCZI01000001">
    <property type="protein sequence ID" value="PWA07354.1"/>
    <property type="molecule type" value="Genomic_DNA"/>
</dbReference>
<dbReference type="PANTHER" id="PTHR30565:SF9">
    <property type="entry name" value="PROTEIN YCIF"/>
    <property type="match status" value="1"/>
</dbReference>
<sequence>MKNEMDNDKKPNENYNSITDNDTKPIRNKFDGTSGLFELLVNELKTMYYIEKALLKAFPKMIKNSCAFELIEAITIHFEETKLHVIRLGEAFSNLDEDPFLQKSETIDCLLQDVDAMIEDTKFGTVRDAGIILSLYKIGHYELATYGILSIYAELLEEKTIFNLLAESLNEEKITELRLMKIANSIRFKTYESRL</sequence>
<gene>
    <name evidence="2" type="ORF">DB895_01140</name>
</gene>
<reference evidence="2 3" key="1">
    <citation type="submission" date="2018-04" db="EMBL/GenBank/DDBJ databases">
        <title>Flavobacterium sp. nov., isolated from glacier ice.</title>
        <authorList>
            <person name="Liu Q."/>
            <person name="Xin Y.-H."/>
        </authorList>
    </citation>
    <scope>NUCLEOTIDE SEQUENCE [LARGE SCALE GENOMIC DNA]</scope>
    <source>
        <strain evidence="2 3">RB1R5</strain>
    </source>
</reference>
<feature type="compositionally biased region" description="Basic and acidic residues" evidence="1">
    <location>
        <begin position="1"/>
        <end position="12"/>
    </location>
</feature>
<dbReference type="InterPro" id="IPR047114">
    <property type="entry name" value="YciF"/>
</dbReference>
<dbReference type="AlphaFoldDB" id="A0A2U1JQV3"/>
<dbReference type="InterPro" id="IPR009078">
    <property type="entry name" value="Ferritin-like_SF"/>
</dbReference>
<dbReference type="PANTHER" id="PTHR30565">
    <property type="entry name" value="PROTEIN YCIF"/>
    <property type="match status" value="1"/>
</dbReference>
<feature type="region of interest" description="Disordered" evidence="1">
    <location>
        <begin position="1"/>
        <end position="21"/>
    </location>
</feature>
<protein>
    <submittedName>
        <fullName evidence="2">Ferritin-like domain-containing protein</fullName>
    </submittedName>
</protein>
<dbReference type="SUPFAM" id="SSF47240">
    <property type="entry name" value="Ferritin-like"/>
    <property type="match status" value="1"/>
</dbReference>
<dbReference type="Proteomes" id="UP000245449">
    <property type="component" value="Unassembled WGS sequence"/>
</dbReference>
<evidence type="ECO:0000256" key="1">
    <source>
        <dbReference type="SAM" id="MobiDB-lite"/>
    </source>
</evidence>
<accession>A0A2U1JQV3</accession>
<keyword evidence="3" id="KW-1185">Reference proteome</keyword>
<proteinExistence type="predicted"/>
<dbReference type="Pfam" id="PF05974">
    <property type="entry name" value="DUF892"/>
    <property type="match status" value="1"/>
</dbReference>
<evidence type="ECO:0000313" key="3">
    <source>
        <dbReference type="Proteomes" id="UP000245449"/>
    </source>
</evidence>
<comment type="caution">
    <text evidence="2">The sequence shown here is derived from an EMBL/GenBank/DDBJ whole genome shotgun (WGS) entry which is preliminary data.</text>
</comment>